<evidence type="ECO:0000313" key="2">
    <source>
        <dbReference type="Proteomes" id="UP000239772"/>
    </source>
</evidence>
<sequence>MRLWLAITRLLSIIAIVSVVLAPFTAPAGAGGMAKEMPGAASDNTSNDGATATVDMPCCPPAKPADADCRKACPLATLCFAKLIQGVLPVSAVRARIDLAMAFLPVDDATPETQAPSPPPRPPQA</sequence>
<dbReference type="OrthoDB" id="8403094at2"/>
<protein>
    <recommendedName>
        <fullName evidence="3">DUF2946 domain-containing protein</fullName>
    </recommendedName>
</protein>
<gene>
    <name evidence="1" type="ORF">SLNSH_06630</name>
</gene>
<name>A0A2T1HVF7_9HYPH</name>
<reference evidence="2" key="1">
    <citation type="submission" date="2018-03" db="EMBL/GenBank/DDBJ databases">
        <authorList>
            <person name="Sun L."/>
            <person name="Liu H."/>
            <person name="Chen W."/>
            <person name="Huang K."/>
            <person name="Liu W."/>
            <person name="Gao X."/>
        </authorList>
    </citation>
    <scope>NUCLEOTIDE SEQUENCE [LARGE SCALE GENOMIC DNA]</scope>
    <source>
        <strain evidence="2">SH9</strain>
    </source>
</reference>
<comment type="caution">
    <text evidence="1">The sequence shown here is derived from an EMBL/GenBank/DDBJ whole genome shotgun (WGS) entry which is preliminary data.</text>
</comment>
<accession>A0A2T1HVF7</accession>
<keyword evidence="2" id="KW-1185">Reference proteome</keyword>
<dbReference type="Proteomes" id="UP000239772">
    <property type="component" value="Unassembled WGS sequence"/>
</dbReference>
<dbReference type="RefSeq" id="WP_106335896.1">
    <property type="nucleotide sequence ID" value="NZ_PVZS01000006.1"/>
</dbReference>
<proteinExistence type="predicted"/>
<dbReference type="EMBL" id="PVZS01000006">
    <property type="protein sequence ID" value="PSC05653.1"/>
    <property type="molecule type" value="Genomic_DNA"/>
</dbReference>
<evidence type="ECO:0008006" key="3">
    <source>
        <dbReference type="Google" id="ProtNLM"/>
    </source>
</evidence>
<evidence type="ECO:0000313" key="1">
    <source>
        <dbReference type="EMBL" id="PSC05653.1"/>
    </source>
</evidence>
<dbReference type="AlphaFoldDB" id="A0A2T1HVF7"/>
<organism evidence="1 2">
    <name type="scientific">Alsobacter soli</name>
    <dbReference type="NCBI Taxonomy" id="2109933"/>
    <lineage>
        <taxon>Bacteria</taxon>
        <taxon>Pseudomonadati</taxon>
        <taxon>Pseudomonadota</taxon>
        <taxon>Alphaproteobacteria</taxon>
        <taxon>Hyphomicrobiales</taxon>
        <taxon>Alsobacteraceae</taxon>
        <taxon>Alsobacter</taxon>
    </lineage>
</organism>